<feature type="compositionally biased region" description="Basic and acidic residues" evidence="1">
    <location>
        <begin position="248"/>
        <end position="257"/>
    </location>
</feature>
<feature type="compositionally biased region" description="Basic and acidic residues" evidence="1">
    <location>
        <begin position="351"/>
        <end position="364"/>
    </location>
</feature>
<dbReference type="Proteomes" id="UP000054107">
    <property type="component" value="Unassembled WGS sequence"/>
</dbReference>
<dbReference type="InterPro" id="IPR005162">
    <property type="entry name" value="Retrotrans_gag_dom"/>
</dbReference>
<accession>A0A0B7N336</accession>
<evidence type="ECO:0000256" key="1">
    <source>
        <dbReference type="SAM" id="MobiDB-lite"/>
    </source>
</evidence>
<evidence type="ECO:0000259" key="2">
    <source>
        <dbReference type="Pfam" id="PF03732"/>
    </source>
</evidence>
<protein>
    <recommendedName>
        <fullName evidence="2">Retrotransposon gag domain-containing protein</fullName>
    </recommendedName>
</protein>
<dbReference type="STRING" id="35722.A0A0B7N336"/>
<evidence type="ECO:0000313" key="4">
    <source>
        <dbReference type="Proteomes" id="UP000054107"/>
    </source>
</evidence>
<feature type="region of interest" description="Disordered" evidence="1">
    <location>
        <begin position="239"/>
        <end position="259"/>
    </location>
</feature>
<name>A0A0B7N336_9FUNG</name>
<reference evidence="3 4" key="1">
    <citation type="submission" date="2014-09" db="EMBL/GenBank/DDBJ databases">
        <authorList>
            <person name="Ellenberger Sabrina"/>
        </authorList>
    </citation>
    <scope>NUCLEOTIDE SEQUENCE [LARGE SCALE GENOMIC DNA]</scope>
    <source>
        <strain evidence="3 4">CBS 412.66</strain>
    </source>
</reference>
<dbReference type="Pfam" id="PF03732">
    <property type="entry name" value="Retrotrans_gag"/>
    <property type="match status" value="1"/>
</dbReference>
<dbReference type="AlphaFoldDB" id="A0A0B7N336"/>
<feature type="region of interest" description="Disordered" evidence="1">
    <location>
        <begin position="293"/>
        <end position="321"/>
    </location>
</feature>
<gene>
    <name evidence="3" type="primary">PARPA_02974.1 scaffold 6019</name>
</gene>
<dbReference type="OrthoDB" id="2246324at2759"/>
<feature type="domain" description="Retrotransposon gag" evidence="2">
    <location>
        <begin position="123"/>
        <end position="178"/>
    </location>
</feature>
<evidence type="ECO:0000313" key="3">
    <source>
        <dbReference type="EMBL" id="CEP09479.1"/>
    </source>
</evidence>
<proteinExistence type="predicted"/>
<organism evidence="3 4">
    <name type="scientific">Parasitella parasitica</name>
    <dbReference type="NCBI Taxonomy" id="35722"/>
    <lineage>
        <taxon>Eukaryota</taxon>
        <taxon>Fungi</taxon>
        <taxon>Fungi incertae sedis</taxon>
        <taxon>Mucoromycota</taxon>
        <taxon>Mucoromycotina</taxon>
        <taxon>Mucoromycetes</taxon>
        <taxon>Mucorales</taxon>
        <taxon>Mucorineae</taxon>
        <taxon>Mucoraceae</taxon>
        <taxon>Parasitella</taxon>
    </lineage>
</organism>
<feature type="compositionally biased region" description="Low complexity" evidence="1">
    <location>
        <begin position="365"/>
        <end position="390"/>
    </location>
</feature>
<dbReference type="EMBL" id="LN721629">
    <property type="protein sequence ID" value="CEP09479.1"/>
    <property type="molecule type" value="Genomic_DNA"/>
</dbReference>
<keyword evidence="4" id="KW-1185">Reference proteome</keyword>
<feature type="region of interest" description="Disordered" evidence="1">
    <location>
        <begin position="351"/>
        <end position="406"/>
    </location>
</feature>
<sequence length="429" mass="48216">MCYVNKNKSAKELHFITDTSYRSADKISEDIEWYEKNLKTLTSSLLQSVKPINLKDIPKFQLVGQAKHCPDQPRFTSVEHFFSAFENVVKASGNEVNLIWKRYVPLSMAFEYKTWTDNDLLVQKDWEAAKNLFRKHFGAPDNAEESMAKLFSMRMKESDTLQEYTNTFMKHVQDCGFPADSNLLAKFYQFTLLRRNKQMMVNQMAVKRDAKHKWTINQIYECILPLFLVDEQNREMRGDNGGYKGKRKADGFGEPRKSKGARTMATGFFCPKHGGANASHDAADCRSRVVKNFGSENKPNRATFAAPGGRSHSPSSSSSVNICDHCNKPRSYGHKCKEFYEYKKRQREAKGDINVHTVQTKDKAGTAATDGAAKPSGASTTNDSAAADADSATDLDGIDTTKLSDEDIDMEELVGSFFDEIDAENASLA</sequence>